<dbReference type="SUPFAM" id="SSF47413">
    <property type="entry name" value="lambda repressor-like DNA-binding domains"/>
    <property type="match status" value="1"/>
</dbReference>
<evidence type="ECO:0000259" key="1">
    <source>
        <dbReference type="PROSITE" id="PS50943"/>
    </source>
</evidence>
<gene>
    <name evidence="2" type="ORF">B8X00_09020</name>
</gene>
<sequence>MTKSSFHLKRQFDPKAKIIGERIRTKRELLGFTTDELGGMIGVTGNAVTQYETGRATPKPNRFEALAVALGTNTTWLLTGNDPDELARAQTKTELEALTLLREIPLDQQALVLAAIRGMATVKTKK</sequence>
<dbReference type="InterPro" id="IPR010982">
    <property type="entry name" value="Lambda_DNA-bd_dom_sf"/>
</dbReference>
<proteinExistence type="predicted"/>
<dbReference type="RefSeq" id="WP_095349922.1">
    <property type="nucleotide sequence ID" value="NZ_NCXK01000011.1"/>
</dbReference>
<comment type="caution">
    <text evidence="2">The sequence shown here is derived from an EMBL/GenBank/DDBJ whole genome shotgun (WGS) entry which is preliminary data.</text>
</comment>
<evidence type="ECO:0000313" key="3">
    <source>
        <dbReference type="Proteomes" id="UP000216151"/>
    </source>
</evidence>
<dbReference type="SMART" id="SM00530">
    <property type="entry name" value="HTH_XRE"/>
    <property type="match status" value="1"/>
</dbReference>
<dbReference type="PROSITE" id="PS50943">
    <property type="entry name" value="HTH_CROC1"/>
    <property type="match status" value="1"/>
</dbReference>
<dbReference type="InterPro" id="IPR001387">
    <property type="entry name" value="Cro/C1-type_HTH"/>
</dbReference>
<dbReference type="CDD" id="cd00093">
    <property type="entry name" value="HTH_XRE"/>
    <property type="match status" value="1"/>
</dbReference>
<dbReference type="Gene3D" id="1.10.260.40">
    <property type="entry name" value="lambda repressor-like DNA-binding domains"/>
    <property type="match status" value="1"/>
</dbReference>
<reference evidence="2 3" key="1">
    <citation type="submission" date="2017-04" db="EMBL/GenBank/DDBJ databases">
        <title>Kefir bacterial isolates.</title>
        <authorList>
            <person name="Kim Y."/>
            <person name="Blasche S."/>
            <person name="Patil K.R."/>
        </authorList>
    </citation>
    <scope>NUCLEOTIDE SEQUENCE [LARGE SCALE GENOMIC DNA]</scope>
    <source>
        <strain evidence="2 3">KR</strain>
    </source>
</reference>
<dbReference type="EMBL" id="NCXK01000011">
    <property type="protein sequence ID" value="PAK77808.1"/>
    <property type="molecule type" value="Genomic_DNA"/>
</dbReference>
<dbReference type="GO" id="GO:0003677">
    <property type="term" value="F:DNA binding"/>
    <property type="evidence" value="ECO:0007669"/>
    <property type="project" value="InterPro"/>
</dbReference>
<dbReference type="AlphaFoldDB" id="A0A269XX07"/>
<keyword evidence="3" id="KW-1185">Reference proteome</keyword>
<evidence type="ECO:0000313" key="2">
    <source>
        <dbReference type="EMBL" id="PAK77808.1"/>
    </source>
</evidence>
<dbReference type="Proteomes" id="UP000216151">
    <property type="component" value="Unassembled WGS sequence"/>
</dbReference>
<protein>
    <recommendedName>
        <fullName evidence="1">HTH cro/C1-type domain-containing protein</fullName>
    </recommendedName>
</protein>
<accession>A0A269XX07</accession>
<organism evidence="2 3">
    <name type="scientific">Acetobacter fabarum</name>
    <dbReference type="NCBI Taxonomy" id="483199"/>
    <lineage>
        <taxon>Bacteria</taxon>
        <taxon>Pseudomonadati</taxon>
        <taxon>Pseudomonadota</taxon>
        <taxon>Alphaproteobacteria</taxon>
        <taxon>Acetobacterales</taxon>
        <taxon>Acetobacteraceae</taxon>
        <taxon>Acetobacter</taxon>
    </lineage>
</organism>
<dbReference type="Pfam" id="PF12844">
    <property type="entry name" value="HTH_19"/>
    <property type="match status" value="1"/>
</dbReference>
<feature type="domain" description="HTH cro/C1-type" evidence="1">
    <location>
        <begin position="23"/>
        <end position="77"/>
    </location>
</feature>
<dbReference type="OrthoDB" id="5959816at2"/>
<name>A0A269XX07_9PROT</name>